<name>A0A0C9XRL7_9AGAM</name>
<evidence type="ECO:0000313" key="1">
    <source>
        <dbReference type="EMBL" id="KIK14920.1"/>
    </source>
</evidence>
<accession>A0A0C9XRL7</accession>
<dbReference type="HOGENOM" id="CLU_1384655_0_0_1"/>
<dbReference type="OrthoDB" id="10659404at2759"/>
<evidence type="ECO:0000313" key="2">
    <source>
        <dbReference type="Proteomes" id="UP000054018"/>
    </source>
</evidence>
<organism evidence="1 2">
    <name type="scientific">Pisolithus microcarpus 441</name>
    <dbReference type="NCBI Taxonomy" id="765257"/>
    <lineage>
        <taxon>Eukaryota</taxon>
        <taxon>Fungi</taxon>
        <taxon>Dikarya</taxon>
        <taxon>Basidiomycota</taxon>
        <taxon>Agaricomycotina</taxon>
        <taxon>Agaricomycetes</taxon>
        <taxon>Agaricomycetidae</taxon>
        <taxon>Boletales</taxon>
        <taxon>Sclerodermatineae</taxon>
        <taxon>Pisolithaceae</taxon>
        <taxon>Pisolithus</taxon>
    </lineage>
</organism>
<reference evidence="1 2" key="1">
    <citation type="submission" date="2014-04" db="EMBL/GenBank/DDBJ databases">
        <authorList>
            <consortium name="DOE Joint Genome Institute"/>
            <person name="Kuo A."/>
            <person name="Kohler A."/>
            <person name="Costa M.D."/>
            <person name="Nagy L.G."/>
            <person name="Floudas D."/>
            <person name="Copeland A."/>
            <person name="Barry K.W."/>
            <person name="Cichocki N."/>
            <person name="Veneault-Fourrey C."/>
            <person name="LaButti K."/>
            <person name="Lindquist E.A."/>
            <person name="Lipzen A."/>
            <person name="Lundell T."/>
            <person name="Morin E."/>
            <person name="Murat C."/>
            <person name="Sun H."/>
            <person name="Tunlid A."/>
            <person name="Henrissat B."/>
            <person name="Grigoriev I.V."/>
            <person name="Hibbett D.S."/>
            <person name="Martin F."/>
            <person name="Nordberg H.P."/>
            <person name="Cantor M.N."/>
            <person name="Hua S.X."/>
        </authorList>
    </citation>
    <scope>NUCLEOTIDE SEQUENCE [LARGE SCALE GENOMIC DNA]</scope>
    <source>
        <strain evidence="1 2">441</strain>
    </source>
</reference>
<sequence length="197" mass="22179">MDEARFLITFTGFPSLRVAVAADSIEKQPSSLHSTLHLTIVHRRNGQKTTAKGYCNYRRGYHLTSKIHNFRPVTRVYSPLWRSAARGYWKVLEAKTSVVVFSAAAAPTCAKRAPYPFMCVRHGEPSPGPPVATQDVTRKQCKQSHIDIDPLKFYTRWSVIASSKGPPEEENVYFCSGAIRRWSVLHRSPIVPLQPSP</sequence>
<keyword evidence="2" id="KW-1185">Reference proteome</keyword>
<reference evidence="2" key="2">
    <citation type="submission" date="2015-01" db="EMBL/GenBank/DDBJ databases">
        <title>Evolutionary Origins and Diversification of the Mycorrhizal Mutualists.</title>
        <authorList>
            <consortium name="DOE Joint Genome Institute"/>
            <consortium name="Mycorrhizal Genomics Consortium"/>
            <person name="Kohler A."/>
            <person name="Kuo A."/>
            <person name="Nagy L.G."/>
            <person name="Floudas D."/>
            <person name="Copeland A."/>
            <person name="Barry K.W."/>
            <person name="Cichocki N."/>
            <person name="Veneault-Fourrey C."/>
            <person name="LaButti K."/>
            <person name="Lindquist E.A."/>
            <person name="Lipzen A."/>
            <person name="Lundell T."/>
            <person name="Morin E."/>
            <person name="Murat C."/>
            <person name="Riley R."/>
            <person name="Ohm R."/>
            <person name="Sun H."/>
            <person name="Tunlid A."/>
            <person name="Henrissat B."/>
            <person name="Grigoriev I.V."/>
            <person name="Hibbett D.S."/>
            <person name="Martin F."/>
        </authorList>
    </citation>
    <scope>NUCLEOTIDE SEQUENCE [LARGE SCALE GENOMIC DNA]</scope>
    <source>
        <strain evidence="2">441</strain>
    </source>
</reference>
<proteinExistence type="predicted"/>
<protein>
    <submittedName>
        <fullName evidence="1">Unplaced genomic scaffold scaffold_232, whole genome shotgun sequence</fullName>
    </submittedName>
</protein>
<dbReference type="Proteomes" id="UP000054018">
    <property type="component" value="Unassembled WGS sequence"/>
</dbReference>
<dbReference type="EMBL" id="KN833916">
    <property type="protein sequence ID" value="KIK14920.1"/>
    <property type="molecule type" value="Genomic_DNA"/>
</dbReference>
<gene>
    <name evidence="1" type="ORF">PISMIDRAFT_342390</name>
</gene>
<dbReference type="AlphaFoldDB" id="A0A0C9XRL7"/>